<dbReference type="Proteomes" id="UP000237966">
    <property type="component" value="Unassembled WGS sequence"/>
</dbReference>
<reference evidence="4 5" key="1">
    <citation type="submission" date="2018-02" db="EMBL/GenBank/DDBJ databases">
        <title>Bacteriophage NCPPB3778 and a type I-E CRISPR drive the evolution of the US Biological Select Agent, Rathayibacter toxicus.</title>
        <authorList>
            <person name="Davis E.W.II."/>
            <person name="Tabima J.F."/>
            <person name="Weisberg A.J."/>
            <person name="Lopes L.D."/>
            <person name="Wiseman M.S."/>
            <person name="Wiseman M.S."/>
            <person name="Pupko T."/>
            <person name="Belcher M.S."/>
            <person name="Sechler A.J."/>
            <person name="Tancos M.A."/>
            <person name="Schroeder B.K."/>
            <person name="Murray T.D."/>
            <person name="Luster D.G."/>
            <person name="Schneider W.L."/>
            <person name="Rogers E."/>
            <person name="Andreote F.D."/>
            <person name="Grunwald N.J."/>
            <person name="Putnam M.L."/>
            <person name="Chang J.H."/>
        </authorList>
    </citation>
    <scope>NUCLEOTIDE SEQUENCE [LARGE SCALE GENOMIC DNA]</scope>
    <source>
        <strain evidence="4 5">FH99</strain>
    </source>
</reference>
<dbReference type="SUPFAM" id="SSF52833">
    <property type="entry name" value="Thioredoxin-like"/>
    <property type="match status" value="1"/>
</dbReference>
<dbReference type="InterPro" id="IPR036249">
    <property type="entry name" value="Thioredoxin-like_sf"/>
</dbReference>
<feature type="domain" description="Thioredoxin-like fold" evidence="3">
    <location>
        <begin position="118"/>
        <end position="279"/>
    </location>
</feature>
<keyword evidence="2" id="KW-0472">Membrane</keyword>
<feature type="region of interest" description="Disordered" evidence="1">
    <location>
        <begin position="1"/>
        <end position="35"/>
    </location>
</feature>
<organism evidence="4 5">
    <name type="scientific">Rathayibacter toxicus</name>
    <dbReference type="NCBI Taxonomy" id="145458"/>
    <lineage>
        <taxon>Bacteria</taxon>
        <taxon>Bacillati</taxon>
        <taxon>Actinomycetota</taxon>
        <taxon>Actinomycetes</taxon>
        <taxon>Micrococcales</taxon>
        <taxon>Microbacteriaceae</taxon>
        <taxon>Rathayibacter</taxon>
    </lineage>
</organism>
<protein>
    <recommendedName>
        <fullName evidence="3">Thioredoxin-like fold domain-containing protein</fullName>
    </recommendedName>
</protein>
<comment type="caution">
    <text evidence="4">The sequence shown here is derived from an EMBL/GenBank/DDBJ whole genome shotgun (WGS) entry which is preliminary data.</text>
</comment>
<dbReference type="InterPro" id="IPR012336">
    <property type="entry name" value="Thioredoxin-like_fold"/>
</dbReference>
<dbReference type="Pfam" id="PF13462">
    <property type="entry name" value="Thioredoxin_4"/>
    <property type="match status" value="1"/>
</dbReference>
<evidence type="ECO:0000256" key="2">
    <source>
        <dbReference type="SAM" id="Phobius"/>
    </source>
</evidence>
<evidence type="ECO:0000256" key="1">
    <source>
        <dbReference type="SAM" id="MobiDB-lite"/>
    </source>
</evidence>
<evidence type="ECO:0000313" key="5">
    <source>
        <dbReference type="Proteomes" id="UP000237966"/>
    </source>
</evidence>
<dbReference type="OrthoDB" id="117402at2"/>
<feature type="compositionally biased region" description="Basic and acidic residues" evidence="1">
    <location>
        <begin position="1"/>
        <end position="33"/>
    </location>
</feature>
<dbReference type="CDD" id="cd02972">
    <property type="entry name" value="DsbA_family"/>
    <property type="match status" value="1"/>
</dbReference>
<dbReference type="EMBL" id="PSWU01000012">
    <property type="protein sequence ID" value="PPI14494.1"/>
    <property type="molecule type" value="Genomic_DNA"/>
</dbReference>
<dbReference type="AlphaFoldDB" id="A0A2S5Y671"/>
<dbReference type="Gene3D" id="3.40.30.10">
    <property type="entry name" value="Glutaredoxin"/>
    <property type="match status" value="1"/>
</dbReference>
<evidence type="ECO:0000313" key="4">
    <source>
        <dbReference type="EMBL" id="PPI14494.1"/>
    </source>
</evidence>
<accession>A0A2S5Y671</accession>
<feature type="transmembrane region" description="Helical" evidence="2">
    <location>
        <begin position="41"/>
        <end position="63"/>
    </location>
</feature>
<keyword evidence="2" id="KW-1133">Transmembrane helix</keyword>
<proteinExistence type="predicted"/>
<evidence type="ECO:0000259" key="3">
    <source>
        <dbReference type="Pfam" id="PF13462"/>
    </source>
</evidence>
<gene>
    <name evidence="4" type="ORF">C5C51_07960</name>
</gene>
<sequence>MLMSGHEKNNGMTNRERRELARQRAREMRERERRRQRRNKILTLSSITVAVVGIIALVAWNIWSQREVVGLGPAAMASDGILFTGSDSGITVVKTPAVPTNAPVVTDQATARADGAAAVVVYADYICPYCGQFEKTNNDQLQSLLAQRAITLEFHPVALLDASSMGTAYSSRAANAIACVADQDPDRLLAVNAALFADQPNEGTAGLDDNALRSLVTKAGVTNDKVLTCIANGQFRPWVAAVKKRVSTQPLPNSSIEKMISTPTVLVNGKQYTGSPTDASAFANFIAAARSEGKPTATPTPAG</sequence>
<keyword evidence="2" id="KW-0812">Transmembrane</keyword>
<name>A0A2S5Y671_9MICO</name>